<protein>
    <recommendedName>
        <fullName evidence="3">LTXXQ motif family protein</fullName>
    </recommendedName>
</protein>
<evidence type="ECO:0000313" key="1">
    <source>
        <dbReference type="EMBL" id="SFR31236.1"/>
    </source>
</evidence>
<evidence type="ECO:0000313" key="2">
    <source>
        <dbReference type="Proteomes" id="UP000199534"/>
    </source>
</evidence>
<dbReference type="EMBL" id="FOYQ01000001">
    <property type="protein sequence ID" value="SFR31236.1"/>
    <property type="molecule type" value="Genomic_DNA"/>
</dbReference>
<dbReference type="RefSeq" id="WP_092979769.1">
    <property type="nucleotide sequence ID" value="NZ_FOYQ01000001.1"/>
</dbReference>
<accession>A0A1I6FMS0</accession>
<name>A0A1I6FMS0_9FLAO</name>
<evidence type="ECO:0008006" key="3">
    <source>
        <dbReference type="Google" id="ProtNLM"/>
    </source>
</evidence>
<dbReference type="STRING" id="400055.SAMN04490243_0063"/>
<reference evidence="1 2" key="1">
    <citation type="submission" date="2016-10" db="EMBL/GenBank/DDBJ databases">
        <authorList>
            <person name="de Groot N.N."/>
        </authorList>
    </citation>
    <scope>NUCLEOTIDE SEQUENCE [LARGE SCALE GENOMIC DNA]</scope>
    <source>
        <strain evidence="1 2">DSM 21019</strain>
    </source>
</reference>
<sequence length="151" mass="17857">MSKQLITVITILFCAFGSIQAQQSSEKIKALKIAFFTERIGLSSEEAEIFWPLYNDYQERRQQLMQQEKRDVRDKIGAGGYSESQANTILKRYLELEEQQEELDKTFYQTLSERMSATKVLKLFQAEHEFRRRMLREYRNRRGQNGGHPIP</sequence>
<dbReference type="AlphaFoldDB" id="A0A1I6FMS0"/>
<gene>
    <name evidence="1" type="ORF">SAMN04490243_0063</name>
</gene>
<proteinExistence type="predicted"/>
<keyword evidence="2" id="KW-1185">Reference proteome</keyword>
<dbReference type="Proteomes" id="UP000199534">
    <property type="component" value="Unassembled WGS sequence"/>
</dbReference>
<dbReference type="OrthoDB" id="675330at2"/>
<organism evidence="1 2">
    <name type="scientific">Robiginitalea myxolifaciens</name>
    <dbReference type="NCBI Taxonomy" id="400055"/>
    <lineage>
        <taxon>Bacteria</taxon>
        <taxon>Pseudomonadati</taxon>
        <taxon>Bacteroidota</taxon>
        <taxon>Flavobacteriia</taxon>
        <taxon>Flavobacteriales</taxon>
        <taxon>Flavobacteriaceae</taxon>
        <taxon>Robiginitalea</taxon>
    </lineage>
</organism>